<name>A0A7X4KNU9_9BURK</name>
<evidence type="ECO:0000259" key="1">
    <source>
        <dbReference type="Pfam" id="PF01850"/>
    </source>
</evidence>
<proteinExistence type="predicted"/>
<gene>
    <name evidence="2" type="ORF">GTP77_19700</name>
</gene>
<dbReference type="Gene3D" id="3.40.50.1010">
    <property type="entry name" value="5'-nuclease"/>
    <property type="match status" value="1"/>
</dbReference>
<evidence type="ECO:0000313" key="2">
    <source>
        <dbReference type="EMBL" id="MYN09552.1"/>
    </source>
</evidence>
<reference evidence="2 3" key="1">
    <citation type="submission" date="2019-12" db="EMBL/GenBank/DDBJ databases">
        <title>Novel species isolated from a subtropical stream in China.</title>
        <authorList>
            <person name="Lu H."/>
        </authorList>
    </citation>
    <scope>NUCLEOTIDE SEQUENCE [LARGE SCALE GENOMIC DNA]</scope>
    <source>
        <strain evidence="2 3">FT127W</strain>
    </source>
</reference>
<dbReference type="CDD" id="cd18683">
    <property type="entry name" value="PIN_VapC-like"/>
    <property type="match status" value="1"/>
</dbReference>
<accession>A0A7X4KNU9</accession>
<dbReference type="Proteomes" id="UP000450676">
    <property type="component" value="Unassembled WGS sequence"/>
</dbReference>
<dbReference type="EMBL" id="WWCU01000024">
    <property type="protein sequence ID" value="MYN09552.1"/>
    <property type="molecule type" value="Genomic_DNA"/>
</dbReference>
<dbReference type="PANTHER" id="PTHR39664:SF2">
    <property type="entry name" value="NUCLEIC ACID-BINDING PROTEIN, CONTAINING PIN DOMAIN-RELATED"/>
    <property type="match status" value="1"/>
</dbReference>
<comment type="caution">
    <text evidence="2">The sequence shown here is derived from an EMBL/GenBank/DDBJ whole genome shotgun (WGS) entry which is preliminary data.</text>
</comment>
<sequence>MIALDTNVLLRYLLHDDPLQTIQTSRLFEDNDCILITDIVLAEAVWTLRGKRYNAQKAEIVTAINALLHNPKLEFESRESVWSALLDYANAPPVITRSGVRHVDFQDALIIQKAQVVMAAWSEPYEATYTFDLAAQSLEGTKAP</sequence>
<organism evidence="2 3">
    <name type="scientific">Pseudoduganella aquatica</name>
    <dbReference type="NCBI Taxonomy" id="2660641"/>
    <lineage>
        <taxon>Bacteria</taxon>
        <taxon>Pseudomonadati</taxon>
        <taxon>Pseudomonadota</taxon>
        <taxon>Betaproteobacteria</taxon>
        <taxon>Burkholderiales</taxon>
        <taxon>Oxalobacteraceae</taxon>
        <taxon>Telluria group</taxon>
        <taxon>Pseudoduganella</taxon>
    </lineage>
</organism>
<dbReference type="Pfam" id="PF01850">
    <property type="entry name" value="PIN"/>
    <property type="match status" value="1"/>
</dbReference>
<feature type="domain" description="PIN" evidence="1">
    <location>
        <begin position="2"/>
        <end position="115"/>
    </location>
</feature>
<dbReference type="SUPFAM" id="SSF88723">
    <property type="entry name" value="PIN domain-like"/>
    <property type="match status" value="1"/>
</dbReference>
<evidence type="ECO:0000313" key="3">
    <source>
        <dbReference type="Proteomes" id="UP000450676"/>
    </source>
</evidence>
<dbReference type="PANTHER" id="PTHR39664">
    <property type="match status" value="1"/>
</dbReference>
<dbReference type="RefSeq" id="WP_161073847.1">
    <property type="nucleotide sequence ID" value="NZ_WWCU01000024.1"/>
</dbReference>
<dbReference type="InterPro" id="IPR029060">
    <property type="entry name" value="PIN-like_dom_sf"/>
</dbReference>
<dbReference type="InterPro" id="IPR002716">
    <property type="entry name" value="PIN_dom"/>
</dbReference>
<protein>
    <submittedName>
        <fullName evidence="2">PIN domain-containing protein</fullName>
    </submittedName>
</protein>
<keyword evidence="3" id="KW-1185">Reference proteome</keyword>
<dbReference type="AlphaFoldDB" id="A0A7X4KNU9"/>